<sequence length="409" mass="47174">MHKSIVSIDKKKWILLFLLLGSFSNVVSQEKTIIYSPEVETFNYILGTQTFAPSYQFTDQTELVETAQAIYNMGSNILKTALAMNKFSDMKGEFSSLVDIAREEPSFQKVLDMDFTYYHLWVYPVDPVPAVFYNGLTQAEADNEYRQLYDLTTYLLSAYSNTGKLFYLGNWEGDWHLYYHFDISKPVPAAAVKGMIDWYNIRQRAIDDAKAATDYTGVDVWHYAEIALTNTANKEDLVTVASHVLPYTNVDYVSYSTYDVTRALHTYRDMKKELTSALNWVENLLPPKSDISGKRVWIGEYGYPFGRNPGNVDPKTPAEQDLFARNVMRVGLEWGAPFILWWEMYNNEVKDGRQLGFWLIDDKGATQPIYHTHYNFYQKGKAYVAEFLKNNGRVPEENEYCSAAAKWLK</sequence>
<name>A0A381TST5_9ZZZZ</name>
<organism evidence="1">
    <name type="scientific">marine metagenome</name>
    <dbReference type="NCBI Taxonomy" id="408172"/>
    <lineage>
        <taxon>unclassified sequences</taxon>
        <taxon>metagenomes</taxon>
        <taxon>ecological metagenomes</taxon>
    </lineage>
</organism>
<gene>
    <name evidence="1" type="ORF">METZ01_LOCUS71385</name>
</gene>
<evidence type="ECO:0008006" key="2">
    <source>
        <dbReference type="Google" id="ProtNLM"/>
    </source>
</evidence>
<dbReference type="EMBL" id="UINC01005024">
    <property type="protein sequence ID" value="SVA18531.1"/>
    <property type="molecule type" value="Genomic_DNA"/>
</dbReference>
<dbReference type="InterPro" id="IPR017853">
    <property type="entry name" value="GH"/>
</dbReference>
<accession>A0A381TST5</accession>
<evidence type="ECO:0000313" key="1">
    <source>
        <dbReference type="EMBL" id="SVA18531.1"/>
    </source>
</evidence>
<dbReference type="AlphaFoldDB" id="A0A381TST5"/>
<protein>
    <recommendedName>
        <fullName evidence="2">Glycoside hydrolase family 42 N-terminal domain-containing protein</fullName>
    </recommendedName>
</protein>
<reference evidence="1" key="1">
    <citation type="submission" date="2018-05" db="EMBL/GenBank/DDBJ databases">
        <authorList>
            <person name="Lanie J.A."/>
            <person name="Ng W.-L."/>
            <person name="Kazmierczak K.M."/>
            <person name="Andrzejewski T.M."/>
            <person name="Davidsen T.M."/>
            <person name="Wayne K.J."/>
            <person name="Tettelin H."/>
            <person name="Glass J.I."/>
            <person name="Rusch D."/>
            <person name="Podicherti R."/>
            <person name="Tsui H.-C.T."/>
            <person name="Winkler M.E."/>
        </authorList>
    </citation>
    <scope>NUCLEOTIDE SEQUENCE</scope>
</reference>
<proteinExistence type="predicted"/>
<dbReference type="SUPFAM" id="SSF51445">
    <property type="entry name" value="(Trans)glycosidases"/>
    <property type="match status" value="1"/>
</dbReference>